<feature type="compositionally biased region" description="Basic and acidic residues" evidence="11">
    <location>
        <begin position="848"/>
        <end position="860"/>
    </location>
</feature>
<comment type="similarity">
    <text evidence="3">Belongs to the emb family.</text>
</comment>
<feature type="domain" description="Arabinosyltransferase C-terminal" evidence="14">
    <location>
        <begin position="722"/>
        <end position="1147"/>
    </location>
</feature>
<evidence type="ECO:0000313" key="16">
    <source>
        <dbReference type="EMBL" id="MDK4248223.1"/>
    </source>
</evidence>
<keyword evidence="5" id="KW-0328">Glycosyltransferase</keyword>
<evidence type="ECO:0000256" key="3">
    <source>
        <dbReference type="ARBA" id="ARBA00008195"/>
    </source>
</evidence>
<proteinExistence type="inferred from homology"/>
<keyword evidence="4" id="KW-1003">Cell membrane</keyword>
<feature type="transmembrane region" description="Helical" evidence="12">
    <location>
        <begin position="708"/>
        <end position="726"/>
    </location>
</feature>
<feature type="compositionally biased region" description="Low complexity" evidence="11">
    <location>
        <begin position="816"/>
        <end position="833"/>
    </location>
</feature>
<dbReference type="InterPro" id="IPR027451">
    <property type="entry name" value="EmbABC_dom1"/>
</dbReference>
<feature type="domain" description="Arabinofuranosyltransferase central" evidence="13">
    <location>
        <begin position="211"/>
        <end position="674"/>
    </location>
</feature>
<evidence type="ECO:0000256" key="4">
    <source>
        <dbReference type="ARBA" id="ARBA00022475"/>
    </source>
</evidence>
<feature type="transmembrane region" description="Helical" evidence="12">
    <location>
        <begin position="28"/>
        <end position="47"/>
    </location>
</feature>
<comment type="caution">
    <text evidence="16">The sequence shown here is derived from an EMBL/GenBank/DDBJ whole genome shotgun (WGS) entry which is preliminary data.</text>
</comment>
<dbReference type="Pfam" id="PF04602">
    <property type="entry name" value="Arabinose_trans"/>
    <property type="match status" value="1"/>
</dbReference>
<evidence type="ECO:0000259" key="13">
    <source>
        <dbReference type="Pfam" id="PF04602"/>
    </source>
</evidence>
<evidence type="ECO:0000256" key="10">
    <source>
        <dbReference type="ARBA" id="ARBA00023316"/>
    </source>
</evidence>
<keyword evidence="6" id="KW-0808">Transferase</keyword>
<feature type="transmembrane region" description="Helical" evidence="12">
    <location>
        <begin position="460"/>
        <end position="480"/>
    </location>
</feature>
<evidence type="ECO:0000256" key="11">
    <source>
        <dbReference type="SAM" id="MobiDB-lite"/>
    </source>
</evidence>
<feature type="transmembrane region" description="Helical" evidence="12">
    <location>
        <begin position="328"/>
        <end position="350"/>
    </location>
</feature>
<keyword evidence="7 12" id="KW-0812">Transmembrane</keyword>
<dbReference type="Pfam" id="PF14896">
    <property type="entry name" value="Arabino_trans_C"/>
    <property type="match status" value="1"/>
</dbReference>
<dbReference type="Gene3D" id="2.60.120.610">
    <property type="entry name" value="arabinofuranosyltransferase like domain"/>
    <property type="match status" value="1"/>
</dbReference>
<feature type="transmembrane region" description="Helical" evidence="12">
    <location>
        <begin position="362"/>
        <end position="378"/>
    </location>
</feature>
<evidence type="ECO:0000259" key="14">
    <source>
        <dbReference type="Pfam" id="PF14896"/>
    </source>
</evidence>
<reference evidence="16 17" key="1">
    <citation type="submission" date="2023-05" db="EMBL/GenBank/DDBJ databases">
        <title>Metabolic capabilities are highly conserved among human nasal-associated Corynebacterium species in pangenomic analyses.</title>
        <authorList>
            <person name="Tran T.H."/>
            <person name="Roberts A.Q."/>
            <person name="Escapa I.F."/>
            <person name="Gao W."/>
            <person name="Conlan S."/>
            <person name="Kong H."/>
            <person name="Segre J.A."/>
            <person name="Kelly M.S."/>
            <person name="Lemon K.P."/>
        </authorList>
    </citation>
    <scope>NUCLEOTIDE SEQUENCE [LARGE SCALE GENOMIC DNA]</scope>
    <source>
        <strain evidence="16 17">KPL3802</strain>
    </source>
</reference>
<keyword evidence="17" id="KW-1185">Reference proteome</keyword>
<feature type="domain" description="Arabinosyltransferas concanavalin like" evidence="15">
    <location>
        <begin position="51"/>
        <end position="207"/>
    </location>
</feature>
<dbReference type="InterPro" id="IPR032731">
    <property type="entry name" value="Arabino_trans_C"/>
</dbReference>
<keyword evidence="10" id="KW-0961">Cell wall biogenesis/degradation</keyword>
<dbReference type="Gene3D" id="3.40.190.160">
    <property type="match status" value="1"/>
</dbReference>
<accession>A0ABT7FRJ7</accession>
<name>A0ABT7FRJ7_9CORY</name>
<evidence type="ECO:0000256" key="6">
    <source>
        <dbReference type="ARBA" id="ARBA00022679"/>
    </source>
</evidence>
<evidence type="ECO:0000259" key="15">
    <source>
        <dbReference type="Pfam" id="PF17689"/>
    </source>
</evidence>
<dbReference type="EMBL" id="JASNUO010000010">
    <property type="protein sequence ID" value="MDK4248223.1"/>
    <property type="molecule type" value="Genomic_DNA"/>
</dbReference>
<dbReference type="InterPro" id="IPR040920">
    <property type="entry name" value="Arabino_trans_N"/>
</dbReference>
<dbReference type="Proteomes" id="UP001239414">
    <property type="component" value="Unassembled WGS sequence"/>
</dbReference>
<evidence type="ECO:0000313" key="17">
    <source>
        <dbReference type="Proteomes" id="UP001239414"/>
    </source>
</evidence>
<comment type="subcellular location">
    <subcellularLocation>
        <location evidence="2">Cell membrane</location>
        <topology evidence="2">Multi-pass membrane protein</topology>
    </subcellularLocation>
</comment>
<evidence type="ECO:0000256" key="7">
    <source>
        <dbReference type="ARBA" id="ARBA00022692"/>
    </source>
</evidence>
<feature type="transmembrane region" description="Helical" evidence="12">
    <location>
        <begin position="416"/>
        <end position="439"/>
    </location>
</feature>
<feature type="transmembrane region" description="Helical" evidence="12">
    <location>
        <begin position="526"/>
        <end position="543"/>
    </location>
</feature>
<dbReference type="InterPro" id="IPR042486">
    <property type="entry name" value="Arabino_trans_C_2"/>
</dbReference>
<feature type="transmembrane region" description="Helical" evidence="12">
    <location>
        <begin position="218"/>
        <end position="235"/>
    </location>
</feature>
<evidence type="ECO:0000256" key="5">
    <source>
        <dbReference type="ARBA" id="ARBA00022676"/>
    </source>
</evidence>
<evidence type="ECO:0000256" key="12">
    <source>
        <dbReference type="SAM" id="Phobius"/>
    </source>
</evidence>
<protein>
    <submittedName>
        <fullName evidence="16">Arabinosyltransferase domain-containing protein</fullName>
    </submittedName>
</protein>
<evidence type="ECO:0000256" key="2">
    <source>
        <dbReference type="ARBA" id="ARBA00004651"/>
    </source>
</evidence>
<keyword evidence="9 12" id="KW-0472">Membrane</keyword>
<feature type="transmembrane region" description="Helical" evidence="12">
    <location>
        <begin position="555"/>
        <end position="575"/>
    </location>
</feature>
<evidence type="ECO:0000256" key="9">
    <source>
        <dbReference type="ARBA" id="ARBA00023136"/>
    </source>
</evidence>
<feature type="region of interest" description="Disordered" evidence="11">
    <location>
        <begin position="783"/>
        <end position="882"/>
    </location>
</feature>
<evidence type="ECO:0000256" key="1">
    <source>
        <dbReference type="ARBA" id="ARBA00003001"/>
    </source>
</evidence>
<feature type="transmembrane region" description="Helical" evidence="12">
    <location>
        <begin position="612"/>
        <end position="633"/>
    </location>
</feature>
<organism evidence="16 17">
    <name type="scientific">Corynebacterium accolens</name>
    <dbReference type="NCBI Taxonomy" id="38284"/>
    <lineage>
        <taxon>Bacteria</taxon>
        <taxon>Bacillati</taxon>
        <taxon>Actinomycetota</taxon>
        <taxon>Actinomycetes</taxon>
        <taxon>Mycobacteriales</taxon>
        <taxon>Corynebacteriaceae</taxon>
        <taxon>Corynebacterium</taxon>
    </lineage>
</organism>
<feature type="transmembrane region" description="Helical" evidence="12">
    <location>
        <begin position="653"/>
        <end position="673"/>
    </location>
</feature>
<keyword evidence="8 12" id="KW-1133">Transmembrane helix</keyword>
<feature type="transmembrane region" description="Helical" evidence="12">
    <location>
        <begin position="581"/>
        <end position="600"/>
    </location>
</feature>
<dbReference type="Gene3D" id="2.60.120.940">
    <property type="entry name" value="EmbC, C-terminal domain, subdomain 2"/>
    <property type="match status" value="1"/>
</dbReference>
<gene>
    <name evidence="16" type="ORF">QPX34_09395</name>
</gene>
<evidence type="ECO:0000256" key="8">
    <source>
        <dbReference type="ARBA" id="ARBA00022989"/>
    </source>
</evidence>
<comment type="function">
    <text evidence="1">Arabinosyl transferase responsible for the polymerization of arabinose into the arabinan of arabinogalactan.</text>
</comment>
<dbReference type="Pfam" id="PF17689">
    <property type="entry name" value="Arabino_trans_N"/>
    <property type="match status" value="1"/>
</dbReference>
<dbReference type="RefSeq" id="WP_284612789.1">
    <property type="nucleotide sequence ID" value="NZ_JASNUO010000010.1"/>
</dbReference>
<feature type="transmembrane region" description="Helical" evidence="12">
    <location>
        <begin position="255"/>
        <end position="272"/>
    </location>
</feature>
<dbReference type="InterPro" id="IPR007680">
    <property type="entry name" value="Arabino_trans_central"/>
</dbReference>
<sequence>MSDSLTVNSNKARSSGLSFSTAPKGLRWTAIIAGLIGFLCFIATPLLPVDQTQSSYDWPQHDSVQSINAPLISVAPESLEATIPMSAVNELRDGQNMVYGTVPPESKKASNRGLFVRANDDSLSVVSLDEVLLTLNAKEVAQLDDAAKLKISATGDGTTVSVGKHKKTTDDDLRPQVTGVYTELDDKADVQRLVDDGLNVHVDINSRFTSSPSPVKTIAMWLGGAMVIVSLYCLWRIDRLDGRRLKFMPESWKKVRPLDGVVAAILGFWYIFGANTSDDGFIFSMSRVFDNATYMANYYRWYGVPEAPFGAPYYDLVALLSQISTASVFVRLPGLIAGLITWFILSREMLPRFGEVIDKRRVSHWTAALMFLAFWLPYNNGIRPEPIVAFGVMLTWASFERSIATRRLLPAAVGTIAATLTLAAGPTGLFAVGVFLVSVPHLFRAMSERVPAMGGGSTGWLALIAPFLASGTAIMVAAFGDQTLANVMESTRVRSEVGPSLPWYSEYARYSTLFQESVDGSLTRRFAVFTMLFCLALIAAAVIKDRRISGIAVGPTQRLLIIVALSMFFLMFTPTKWTHHFGIYAGVAGVIAALAAVVLSRFALHSPRARTFSIAAVIFLLALTFAGWNAWWYVSSFGIPWWDRTVQFKGVEANKILLAISLVVLAVGVVQSLRHDHRKLQAQEDGTVEQFKDDAAAKVSRSAGIMSAPIALACAIVVAFSMASFAKSTIAQADSYSVGKGNLASLRGDTCSLANETLVETNTNDSFLTPVSGSLGESLINEDETHAGFGPNNIPESIEPEDQNSASVGAIGGSSGDSDSASQDNATSGSETELGGDDSDSSGSSDSQETKRKKDEHARETTNTSEGGVRGTEGVNGSTMHLPFNLDYTTVPVLGSYSEDQEATSQVTTQWYNLPEATEKTPVLAVSAAGNIYHHDVNGVEQDGMELTLEYGTIDEDGNVSNKGEEEMSAVGATPKWRNLRIPMDKLPDDANVVRLVAKDDSTDEDDWIAFTPPRVPELDTINNQFPKETPALLDWAVALQFPCQRTFDHYAGVTEIPEYRILPDASAQTSLTEFQSFAGGGAMSTAEAVNYSYEIPSYLNNDWARDWGAIEKYELRTDSQGNTPAEAEIDYEDVTRSGLWKESEMKIRPEDEQ</sequence>